<dbReference type="InterPro" id="IPR038983">
    <property type="entry name" value="C2CD5"/>
</dbReference>
<feature type="compositionally biased region" description="Low complexity" evidence="1">
    <location>
        <begin position="1332"/>
        <end position="1356"/>
    </location>
</feature>
<dbReference type="InterPro" id="IPR035892">
    <property type="entry name" value="C2_domain_sf"/>
</dbReference>
<evidence type="ECO:0000313" key="3">
    <source>
        <dbReference type="EMBL" id="CUI14138.1"/>
    </source>
</evidence>
<feature type="compositionally biased region" description="Low complexity" evidence="1">
    <location>
        <begin position="906"/>
        <end position="916"/>
    </location>
</feature>
<dbReference type="GO" id="GO:0072659">
    <property type="term" value="P:protein localization to plasma membrane"/>
    <property type="evidence" value="ECO:0007669"/>
    <property type="project" value="TreeGrafter"/>
</dbReference>
<accession>A0A0S4KKV0</accession>
<dbReference type="GO" id="GO:0005509">
    <property type="term" value="F:calcium ion binding"/>
    <property type="evidence" value="ECO:0007669"/>
    <property type="project" value="TreeGrafter"/>
</dbReference>
<dbReference type="PANTHER" id="PTHR37412">
    <property type="entry name" value="C2 DOMAIN-CONTAINING PROTEIN 5"/>
    <property type="match status" value="1"/>
</dbReference>
<dbReference type="GO" id="GO:0005544">
    <property type="term" value="F:calcium-dependent phospholipid binding"/>
    <property type="evidence" value="ECO:0007669"/>
    <property type="project" value="InterPro"/>
</dbReference>
<dbReference type="InterPro" id="IPR057815">
    <property type="entry name" value="C2CD5_C"/>
</dbReference>
<dbReference type="SUPFAM" id="SSF49562">
    <property type="entry name" value="C2 domain (Calcium/lipid-binding domain, CaLB)"/>
    <property type="match status" value="1"/>
</dbReference>
<protein>
    <recommendedName>
        <fullName evidence="2">C2 domain-containing protein</fullName>
    </recommendedName>
</protein>
<name>A0A0S4KKV0_BODSA</name>
<evidence type="ECO:0000259" key="2">
    <source>
        <dbReference type="PROSITE" id="PS50004"/>
    </source>
</evidence>
<feature type="region of interest" description="Disordered" evidence="1">
    <location>
        <begin position="841"/>
        <end position="961"/>
    </location>
</feature>
<gene>
    <name evidence="3" type="ORF">BSAL_71135</name>
</gene>
<feature type="domain" description="C2" evidence="2">
    <location>
        <begin position="1"/>
        <end position="107"/>
    </location>
</feature>
<organism evidence="3 4">
    <name type="scientific">Bodo saltans</name>
    <name type="common">Flagellated protozoan</name>
    <dbReference type="NCBI Taxonomy" id="75058"/>
    <lineage>
        <taxon>Eukaryota</taxon>
        <taxon>Discoba</taxon>
        <taxon>Euglenozoa</taxon>
        <taxon>Kinetoplastea</taxon>
        <taxon>Metakinetoplastina</taxon>
        <taxon>Eubodonida</taxon>
        <taxon>Bodonidae</taxon>
        <taxon>Bodo</taxon>
    </lineage>
</organism>
<feature type="compositionally biased region" description="Gly residues" evidence="1">
    <location>
        <begin position="941"/>
        <end position="955"/>
    </location>
</feature>
<dbReference type="EMBL" id="CYKH01000544">
    <property type="protein sequence ID" value="CUI14138.1"/>
    <property type="molecule type" value="Genomic_DNA"/>
</dbReference>
<dbReference type="GO" id="GO:0010828">
    <property type="term" value="P:positive regulation of D-glucose transmembrane transport"/>
    <property type="evidence" value="ECO:0007669"/>
    <property type="project" value="TreeGrafter"/>
</dbReference>
<dbReference type="SMART" id="SM00239">
    <property type="entry name" value="C2"/>
    <property type="match status" value="1"/>
</dbReference>
<dbReference type="InterPro" id="IPR056431">
    <property type="entry name" value="C2CD5_YbjQ-rel_dom"/>
</dbReference>
<dbReference type="OMA" id="AGSIHHI"/>
<dbReference type="VEuPathDB" id="TriTrypDB:BSAL_71135"/>
<dbReference type="Pfam" id="PF23128">
    <property type="entry name" value="YbjQ_4"/>
    <property type="match status" value="1"/>
</dbReference>
<dbReference type="GO" id="GO:0065002">
    <property type="term" value="P:intracellular protein transmembrane transport"/>
    <property type="evidence" value="ECO:0007669"/>
    <property type="project" value="TreeGrafter"/>
</dbReference>
<feature type="region of interest" description="Disordered" evidence="1">
    <location>
        <begin position="1309"/>
        <end position="1359"/>
    </location>
</feature>
<proteinExistence type="predicted"/>
<dbReference type="Pfam" id="PF00168">
    <property type="entry name" value="C2"/>
    <property type="match status" value="1"/>
</dbReference>
<reference evidence="4" key="1">
    <citation type="submission" date="2015-09" db="EMBL/GenBank/DDBJ databases">
        <authorList>
            <consortium name="Pathogen Informatics"/>
        </authorList>
    </citation>
    <scope>NUCLEOTIDE SEQUENCE [LARGE SCALE GENOMIC DNA]</scope>
    <source>
        <strain evidence="4">Lake Konstanz</strain>
    </source>
</reference>
<feature type="compositionally biased region" description="Polar residues" evidence="1">
    <location>
        <begin position="874"/>
        <end position="898"/>
    </location>
</feature>
<dbReference type="Gene3D" id="2.60.40.150">
    <property type="entry name" value="C2 domain"/>
    <property type="match status" value="1"/>
</dbReference>
<dbReference type="GO" id="GO:0005886">
    <property type="term" value="C:plasma membrane"/>
    <property type="evidence" value="ECO:0007669"/>
    <property type="project" value="TreeGrafter"/>
</dbReference>
<evidence type="ECO:0000313" key="4">
    <source>
        <dbReference type="Proteomes" id="UP000051952"/>
    </source>
</evidence>
<sequence length="1498" mass="162088">MATLKVTIHEGRDLPVMDRATGLADPYVVVSLNSEYYRTGIDTGTCNPVWKFDCRFDAANLLTLQEDPVEFRVFDHDIVTRDDLIGMLYIDLNCILGRETPTLSGWFPLFDTMAGLRGELRVTLKVKFHAAENPTAPRVPSRVVRHMGSQSVITETLRRFAGFLGVGGGYATTATSFHMTTDNAAEGSSAPIMPADQISPLSPAALSPAIQYQVDAAELQPIGYLRPNQPSLTTEEEGIHIFSMSRLDPSIFRVESVLPMVEELIVKADPEHSKFTNLRSSRATNEARMLQLFKLSGKVRRQLTRKVLELQCNCVLGYEERYDLEPNGIIVRAYGTPCVVSSVKFSLHSIDRFAAVTASALPLIPALPPATAAAATQPSTPQFSGMVLAGTGSSEVLQTSPRVPHTSIVSSSGLGSPTSNKIGGDDCPVSAMTSAQPTTDFPHGLPSTPVDLLGMSANVVLDSSAAGGTIISSMMQSITTVPTTAAAPPPPPLPLVDDIDAKLIRVTNHQHQLTNNSSGGGGLIGATSVVVPAHHQRSAVITLTVSDVPSGMLYHIGGLVSARSVKLVSKLKNKLSISQERDAWWSELREEVKYNARSLHCNAIIGYEEVAMYDHEDVVVLSISGTAVVLDTTWLAMRCGPENLYHRLAHRLITGKSCAILHLYQGHHQSPHGNHHNHARHHHGGTRRDDGTVSGFLCTLCRRKSVPEVMLASCAVPLDIAVDGAPVLIQAAVSKMKPNVKGAELALCLSQALPFLEFSLHKQLIFKLQLERMNAAFGVKVEFAVGSDVIIATLSATAFRVVGLPVPQTPKLEFWEIERLPQGAVRKLQGAVERAKQAAISRTSKRRMTAAMGMSGNAAISTTKRRSAADSMLVQRSPQSAGMQQQHGTTDGLMTTDVSEQRNNESDGTSSDSGGSHIDDGASHDTWVSSSSSSASDDGEGGGGGNSGGAGGPGFGSPKKHNDVTEYTVVIDDEEEAELMVGMITGDATDDVVRLDDLVVTVPYLPMESNRYSGSQERIILSRRYSVHHDASSGSSGAQNGGLGGSGHHHIEMNTSFLNQCFLNARLMFLMRLRRLAVCWKATSMHDLRVFNFHVHCVFEPNTNDLHMVLDGLVCVAHGDSGESDKRLLNTMQNRAFDECESLLFTSGLPNRQTSPVLIGREDHTFDGTDDAMMNMGGSLGEGTMTLHGTAGSYHDLTNGFQKRWRQYRRTRKATFSRSNAPFNLPFAFRRESPLSTMSLPQDPFALLVGRSSGPLSEMRPGERSGINEQAKRTGMVHRQLVALGSLASATLRNFADRIGIGSEVVPMQQGEDPLTAPGNGGHSKSRHSSDRVSSVTNHRNSGSGSIGQQQQQQLQHKPVGALQQLLQPCSRVPSDRRALLAYDDPFFITPLSYVAGHAIVRYISRVSHHFIREAYEVYSADELGEFFTNTNMEIHGVVRALVKSLGGNALLCHNVQLHEVWDSDGSGCAFLCVTITGHVAMVTKEHVLEENVTSYAS</sequence>
<dbReference type="PROSITE" id="PS50004">
    <property type="entry name" value="C2"/>
    <property type="match status" value="1"/>
</dbReference>
<dbReference type="Pfam" id="PF23025">
    <property type="entry name" value="YbjQ_2"/>
    <property type="match status" value="3"/>
</dbReference>
<keyword evidence="4" id="KW-1185">Reference proteome</keyword>
<dbReference type="OrthoDB" id="419768at2759"/>
<dbReference type="PANTHER" id="PTHR37412:SF2">
    <property type="entry name" value="C2 DOMAIN-CONTAINING PROTEIN 5"/>
    <property type="match status" value="1"/>
</dbReference>
<dbReference type="Proteomes" id="UP000051952">
    <property type="component" value="Unassembled WGS sequence"/>
</dbReference>
<feature type="region of interest" description="Disordered" evidence="1">
    <location>
        <begin position="396"/>
        <end position="419"/>
    </location>
</feature>
<dbReference type="InterPro" id="IPR000008">
    <property type="entry name" value="C2_dom"/>
</dbReference>
<dbReference type="GO" id="GO:0031340">
    <property type="term" value="P:positive regulation of vesicle fusion"/>
    <property type="evidence" value="ECO:0007669"/>
    <property type="project" value="TreeGrafter"/>
</dbReference>
<feature type="region of interest" description="Disordered" evidence="1">
    <location>
        <begin position="670"/>
        <end position="689"/>
    </location>
</feature>
<evidence type="ECO:0000256" key="1">
    <source>
        <dbReference type="SAM" id="MobiDB-lite"/>
    </source>
</evidence>
<feature type="compositionally biased region" description="Basic residues" evidence="1">
    <location>
        <begin position="670"/>
        <end position="685"/>
    </location>
</feature>
<dbReference type="GO" id="GO:0090314">
    <property type="term" value="P:positive regulation of protein targeting to membrane"/>
    <property type="evidence" value="ECO:0007669"/>
    <property type="project" value="TreeGrafter"/>
</dbReference>